<dbReference type="AlphaFoldDB" id="A2SN41"/>
<accession>A2SN41</accession>
<feature type="transmembrane region" description="Helical" evidence="1">
    <location>
        <begin position="35"/>
        <end position="62"/>
    </location>
</feature>
<dbReference type="EMBL" id="CP000556">
    <property type="protein sequence ID" value="ABM96980.1"/>
    <property type="molecule type" value="Genomic_DNA"/>
</dbReference>
<dbReference type="KEGG" id="mpt:Mpe_B0205"/>
<keyword evidence="3" id="KW-1185">Reference proteome</keyword>
<gene>
    <name evidence="2" type="ordered locus">Mpe_B0205</name>
</gene>
<dbReference type="RefSeq" id="WP_011831568.1">
    <property type="nucleotide sequence ID" value="NC_008826.1"/>
</dbReference>
<sequence>MILEAFWFGAFTVLAASCAYLSEVAKSAIDFDLQWAWLCALVCCGAGALYVSWPAVGAPLLVFVSSLLPQRGTWVHDFTACFVLTMIWVAYLGLVFAAGACATPRLFRLALRRSNAHA</sequence>
<dbReference type="Proteomes" id="UP000000366">
    <property type="component" value="Plasmid RPME01"/>
</dbReference>
<evidence type="ECO:0000313" key="3">
    <source>
        <dbReference type="Proteomes" id="UP000000366"/>
    </source>
</evidence>
<keyword evidence="2" id="KW-0614">Plasmid</keyword>
<feature type="transmembrane region" description="Helical" evidence="1">
    <location>
        <begin position="82"/>
        <end position="103"/>
    </location>
</feature>
<geneLocation type="plasmid" evidence="2 3">
    <name>RPME01</name>
</geneLocation>
<evidence type="ECO:0008006" key="4">
    <source>
        <dbReference type="Google" id="ProtNLM"/>
    </source>
</evidence>
<dbReference type="HOGENOM" id="CLU_2070370_0_0_4"/>
<proteinExistence type="predicted"/>
<evidence type="ECO:0000256" key="1">
    <source>
        <dbReference type="SAM" id="Phobius"/>
    </source>
</evidence>
<protein>
    <recommendedName>
        <fullName evidence="4">Transmembrane protein</fullName>
    </recommendedName>
</protein>
<feature type="transmembrane region" description="Helical" evidence="1">
    <location>
        <begin position="6"/>
        <end position="23"/>
    </location>
</feature>
<reference evidence="2 3" key="1">
    <citation type="journal article" date="2007" name="J. Bacteriol.">
        <title>Whole-genome analysis of the methyl tert-butyl ether-degrading beta-proteobacterium Methylibium petroleiphilum PM1.</title>
        <authorList>
            <person name="Kane S.R."/>
            <person name="Chakicherla A.Y."/>
            <person name="Chain P.S.G."/>
            <person name="Schmidt R."/>
            <person name="Shin M.W."/>
            <person name="Legler T.C."/>
            <person name="Scow K.M."/>
            <person name="Larimer F.W."/>
            <person name="Lucas S.M."/>
            <person name="Richardson P.M."/>
            <person name="Hristova K.R."/>
        </authorList>
    </citation>
    <scope>NUCLEOTIDE SEQUENCE [LARGE SCALE GENOMIC DNA]</scope>
    <source>
        <strain evidence="3">ATCC BAA-1232 / LMG 22953 / PM1</strain>
        <plasmid evidence="2 3">RPME01</plasmid>
    </source>
</reference>
<evidence type="ECO:0000313" key="2">
    <source>
        <dbReference type="EMBL" id="ABM96980.1"/>
    </source>
</evidence>
<organism evidence="2 3">
    <name type="scientific">Methylibium petroleiphilum (strain ATCC BAA-1232 / LMG 22953 / PM1)</name>
    <dbReference type="NCBI Taxonomy" id="420662"/>
    <lineage>
        <taxon>Bacteria</taxon>
        <taxon>Pseudomonadati</taxon>
        <taxon>Pseudomonadota</taxon>
        <taxon>Betaproteobacteria</taxon>
        <taxon>Burkholderiales</taxon>
        <taxon>Sphaerotilaceae</taxon>
        <taxon>Methylibium</taxon>
    </lineage>
</organism>
<keyword evidence="1" id="KW-1133">Transmembrane helix</keyword>
<keyword evidence="1" id="KW-0812">Transmembrane</keyword>
<keyword evidence="1" id="KW-0472">Membrane</keyword>
<name>A2SN41_METPP</name>